<dbReference type="AlphaFoldDB" id="A0A1C6JCZ6"/>
<name>A0A1C6JCZ6_9FIRM</name>
<proteinExistence type="predicted"/>
<reference evidence="2" key="1">
    <citation type="submission" date="2015-09" db="EMBL/GenBank/DDBJ databases">
        <authorList>
            <consortium name="Pathogen Informatics"/>
        </authorList>
    </citation>
    <scope>NUCLEOTIDE SEQUENCE</scope>
    <source>
        <strain evidence="2">2789STDY5834896</strain>
    </source>
</reference>
<protein>
    <submittedName>
        <fullName evidence="2">Uncharacterized protein</fullName>
    </submittedName>
</protein>
<sequence>MIAFLCATPYQIFNVVNIKLSMYADEPADLYLLNFATDLLSYRESLQSSGLFENIYMIDDFNNPSTNLVISLCLKRHYPTKDLLTQKVYTALFVTCMGFCNTIFYSFLSRNNPDLSLYYYDEGIGIYTTPILNFSTKLNIFFLLTGFKNYANYINCLYLYLPDARTTNLNYPTQKISPVKSSSLIDQLRKVFTVPTEKSHYDTAKFIFLDQAFKKQIGLNIDYPLLLDQLTQNTSPQDWLIKAHPTRLKTDPEYSAVTSKFNIQASNDIPWEILLLNIKNIENKVFISVNSTACVTAKMIYDKEPTVILLYKLIPEYMHRFKSSLKEIDQFFSLVRASYREPSKFFIPNNYKELQHFLQSI</sequence>
<evidence type="ECO:0000256" key="1">
    <source>
        <dbReference type="SAM" id="Phobius"/>
    </source>
</evidence>
<feature type="transmembrane region" description="Helical" evidence="1">
    <location>
        <begin position="88"/>
        <end position="108"/>
    </location>
</feature>
<evidence type="ECO:0000313" key="2">
    <source>
        <dbReference type="EMBL" id="SCJ80013.1"/>
    </source>
</evidence>
<keyword evidence="1" id="KW-1133">Transmembrane helix</keyword>
<keyword evidence="1" id="KW-0472">Membrane</keyword>
<dbReference type="EMBL" id="FMHG01000001">
    <property type="protein sequence ID" value="SCJ80013.1"/>
    <property type="molecule type" value="Genomic_DNA"/>
</dbReference>
<accession>A0A1C6JCZ6</accession>
<keyword evidence="1" id="KW-0812">Transmembrane</keyword>
<gene>
    <name evidence="2" type="ORF">SAMEA3545359_02105</name>
</gene>
<organism evidence="2">
    <name type="scientific">uncultured Anaerotruncus sp</name>
    <dbReference type="NCBI Taxonomy" id="905011"/>
    <lineage>
        <taxon>Bacteria</taxon>
        <taxon>Bacillati</taxon>
        <taxon>Bacillota</taxon>
        <taxon>Clostridia</taxon>
        <taxon>Eubacteriales</taxon>
        <taxon>Oscillospiraceae</taxon>
        <taxon>Anaerotruncus</taxon>
        <taxon>environmental samples</taxon>
    </lineage>
</organism>